<reference evidence="1 2" key="1">
    <citation type="journal article" date="2025" name="Microbiol. Resour. Announc.">
        <title>Draft genome sequences for Neonectria magnoliae and Neonectria punicea, canker pathogens of Liriodendron tulipifera and Acer saccharum in West Virginia.</title>
        <authorList>
            <person name="Petronek H.M."/>
            <person name="Kasson M.T."/>
            <person name="Metheny A.M."/>
            <person name="Stauder C.M."/>
            <person name="Lovett B."/>
            <person name="Lynch S.C."/>
            <person name="Garnas J.R."/>
            <person name="Kasson L.R."/>
            <person name="Stajich J.E."/>
        </authorList>
    </citation>
    <scope>NUCLEOTIDE SEQUENCE [LARGE SCALE GENOMIC DNA]</scope>
    <source>
        <strain evidence="1 2">NRRL 64651</strain>
    </source>
</reference>
<dbReference type="InterPro" id="IPR023213">
    <property type="entry name" value="CAT-like_dom_sf"/>
</dbReference>
<evidence type="ECO:0000313" key="1">
    <source>
        <dbReference type="EMBL" id="KAK7429755.1"/>
    </source>
</evidence>
<evidence type="ECO:0000313" key="2">
    <source>
        <dbReference type="Proteomes" id="UP001498421"/>
    </source>
</evidence>
<dbReference type="PANTHER" id="PTHR42034">
    <property type="entry name" value="CHROMOSOME 7, WHOLE GENOME SHOTGUN SEQUENCE-RELATED"/>
    <property type="match status" value="1"/>
</dbReference>
<dbReference type="Proteomes" id="UP001498421">
    <property type="component" value="Unassembled WGS sequence"/>
</dbReference>
<keyword evidence="2" id="KW-1185">Reference proteome</keyword>
<comment type="caution">
    <text evidence="1">The sequence shown here is derived from an EMBL/GenBank/DDBJ whole genome shotgun (WGS) entry which is preliminary data.</text>
</comment>
<name>A0ABR1I9S8_9HYPO</name>
<proteinExistence type="predicted"/>
<sequence length="259" mass="28827">MRRNHPTIAAQVTQDAETQEWTKTYHQSRDEADAQSWLEKTLVSVSTGQTGEKWANSDPPAPKLPTLFNIHVAPKEPGSRVIRHDLVLRSPHGIADGVGTLILLSNLIAQASKAYDEGDGYQVLMLDVLAFCKSISATPTHVFHAAAALVMRDPQDRATEAKRVRYMNFILRNERSSCAEPYNTTRRPAALYPSVSGQSLVVDMTLPAAGETPNDQSRREEFLAITQIMKEFYHSVRKSDIADYLDRCAEVVFNGLSRS</sequence>
<dbReference type="EMBL" id="JAZAVK010000026">
    <property type="protein sequence ID" value="KAK7429755.1"/>
    <property type="molecule type" value="Genomic_DNA"/>
</dbReference>
<dbReference type="PANTHER" id="PTHR42034:SF1">
    <property type="entry name" value="CONDENSATION DOMAIN-CONTAINING PROTEIN"/>
    <property type="match status" value="1"/>
</dbReference>
<organism evidence="1 2">
    <name type="scientific">Neonectria magnoliae</name>
    <dbReference type="NCBI Taxonomy" id="2732573"/>
    <lineage>
        <taxon>Eukaryota</taxon>
        <taxon>Fungi</taxon>
        <taxon>Dikarya</taxon>
        <taxon>Ascomycota</taxon>
        <taxon>Pezizomycotina</taxon>
        <taxon>Sordariomycetes</taxon>
        <taxon>Hypocreomycetidae</taxon>
        <taxon>Hypocreales</taxon>
        <taxon>Nectriaceae</taxon>
        <taxon>Neonectria</taxon>
    </lineage>
</organism>
<gene>
    <name evidence="1" type="ORF">QQZ08_003781</name>
</gene>
<accession>A0ABR1I9S8</accession>
<protein>
    <submittedName>
        <fullName evidence="1">Uncharacterized protein</fullName>
    </submittedName>
</protein>
<dbReference type="Gene3D" id="3.30.559.10">
    <property type="entry name" value="Chloramphenicol acetyltransferase-like domain"/>
    <property type="match status" value="1"/>
</dbReference>